<proteinExistence type="inferred from homology"/>
<dbReference type="VEuPathDB" id="FungiDB:CJJ09_001462"/>
<evidence type="ECO:0000313" key="4">
    <source>
        <dbReference type="Proteomes" id="UP000037122"/>
    </source>
</evidence>
<organism evidence="3 4">
    <name type="scientific">Candidozyma auris</name>
    <name type="common">Yeast</name>
    <name type="synonym">Candida auris</name>
    <dbReference type="NCBI Taxonomy" id="498019"/>
    <lineage>
        <taxon>Eukaryota</taxon>
        <taxon>Fungi</taxon>
        <taxon>Dikarya</taxon>
        <taxon>Ascomycota</taxon>
        <taxon>Saccharomycotina</taxon>
        <taxon>Pichiomycetes</taxon>
        <taxon>Metschnikowiaceae</taxon>
        <taxon>Candidozyma</taxon>
    </lineage>
</organism>
<protein>
    <recommendedName>
        <fullName evidence="2">DUF155 domain-containing protein</fullName>
    </recommendedName>
</protein>
<evidence type="ECO:0000256" key="1">
    <source>
        <dbReference type="ARBA" id="ARBA00008306"/>
    </source>
</evidence>
<dbReference type="VEuPathDB" id="FungiDB:B9J08_002631"/>
<dbReference type="PANTHER" id="PTHR16255">
    <property type="entry name" value="REQUIRED FOR MEIOTIC NUCLEAR DIVISION PROTEIN 1 HOMOLOG"/>
    <property type="match status" value="1"/>
</dbReference>
<dbReference type="Proteomes" id="UP000037122">
    <property type="component" value="Unassembled WGS sequence"/>
</dbReference>
<dbReference type="GO" id="GO:0005739">
    <property type="term" value="C:mitochondrion"/>
    <property type="evidence" value="ECO:0007669"/>
    <property type="project" value="UniProtKB-ARBA"/>
</dbReference>
<dbReference type="VEuPathDB" id="FungiDB:QG37_07205"/>
<sequence length="368" mass="42032">MFRFLQPRLRSSFASCVRFNSSKVAAELKRPPLSVPVNPKKVAKKKTQKAGLQSLRWLHKAENKSEAKLLSLIAKSQNKEVDRESLVDMLRPVTSLTIGESIDLDKARSILGKNGTSSTKVIEDEVLLCQIDGKDVMLLANGTLVGWNIGEHEMEAYVPDIWSAVSEKYEAESEEMDYISLEPPSAEQEDPGPSFVQEDVFVCQGSDPEQRLLEKAAFAVGLSRSTRLSILEESLEKHISLTRDNSEVLSKGLELKTKESEILKLTGRLFLIRGKLNLYSELIETPDLYWSEPNLEKIYESISRRLDIQLRILIMNRKLDYVTEEQRALLSVLNEKKGTRLEWTIIILIMVEVGFETFHFVEKYWWQI</sequence>
<dbReference type="InterPro" id="IPR003734">
    <property type="entry name" value="DUF155"/>
</dbReference>
<comment type="caution">
    <text evidence="3">The sequence shown here is derived from an EMBL/GenBank/DDBJ whole genome shotgun (WGS) entry which is preliminary data.</text>
</comment>
<evidence type="ECO:0000313" key="3">
    <source>
        <dbReference type="EMBL" id="KND96468.1"/>
    </source>
</evidence>
<dbReference type="Pfam" id="PF02582">
    <property type="entry name" value="DUF155"/>
    <property type="match status" value="1"/>
</dbReference>
<gene>
    <name evidence="3" type="ORF">QG37_07205</name>
</gene>
<dbReference type="VEuPathDB" id="FungiDB:CJJ07_003952"/>
<dbReference type="EMBL" id="LGST01000055">
    <property type="protein sequence ID" value="KND96468.1"/>
    <property type="molecule type" value="Genomic_DNA"/>
</dbReference>
<feature type="domain" description="DUF155" evidence="2">
    <location>
        <begin position="136"/>
        <end position="316"/>
    </location>
</feature>
<dbReference type="VEuPathDB" id="FungiDB:CJI96_0000476"/>
<comment type="similarity">
    <text evidence="1">Belongs to the RMD1/sif2 family.</text>
</comment>
<evidence type="ECO:0000259" key="2">
    <source>
        <dbReference type="Pfam" id="PF02582"/>
    </source>
</evidence>
<dbReference type="VEuPathDB" id="FungiDB:CJI97_002684"/>
<accession>A0A0L0NQX0</accession>
<dbReference type="PANTHER" id="PTHR16255:SF1">
    <property type="entry name" value="REQUIRED FOR MEIOTIC NUCLEAR DIVISION PROTEIN 1 HOMOLOG"/>
    <property type="match status" value="1"/>
</dbReference>
<reference evidence="4" key="1">
    <citation type="journal article" date="2015" name="BMC Genomics">
        <title>Draft genome of a commonly misdiagnosed multidrug resistant pathogen Candida auris.</title>
        <authorList>
            <person name="Chatterjee S."/>
            <person name="Alampalli S.V."/>
            <person name="Nageshan R.K."/>
            <person name="Chettiar S.T."/>
            <person name="Joshi S."/>
            <person name="Tatu U.S."/>
        </authorList>
    </citation>
    <scope>NUCLEOTIDE SEQUENCE [LARGE SCALE GENOMIC DNA]</scope>
    <source>
        <strain evidence="4">6684</strain>
    </source>
</reference>
<dbReference type="AlphaFoldDB" id="A0A0L0NQX0"/>
<dbReference type="GO" id="GO:0070131">
    <property type="term" value="P:positive regulation of mitochondrial translation"/>
    <property type="evidence" value="ECO:0007669"/>
    <property type="project" value="TreeGrafter"/>
</dbReference>
<dbReference type="InterPro" id="IPR051624">
    <property type="entry name" value="RMD1/Sad1-interacting"/>
</dbReference>
<name>A0A0L0NQX0_CANAR</name>